<comment type="caution">
    <text evidence="1">The sequence shown here is derived from an EMBL/GenBank/DDBJ whole genome shotgun (WGS) entry which is preliminary data.</text>
</comment>
<evidence type="ECO:0000313" key="1">
    <source>
        <dbReference type="EMBL" id="MBK6265597.1"/>
    </source>
</evidence>
<reference evidence="1" key="1">
    <citation type="submission" date="2021-01" db="EMBL/GenBank/DDBJ databases">
        <title>Marivirga aurantiaca sp. nov., isolated from intertidal surface sediments.</title>
        <authorList>
            <person name="Zhang M."/>
        </authorList>
    </citation>
    <scope>NUCLEOTIDE SEQUENCE</scope>
    <source>
        <strain evidence="1">S37H4</strain>
    </source>
</reference>
<organism evidence="1 2">
    <name type="scientific">Marivirga aurantiaca</name>
    <dbReference type="NCBI Taxonomy" id="2802615"/>
    <lineage>
        <taxon>Bacteria</taxon>
        <taxon>Pseudomonadati</taxon>
        <taxon>Bacteroidota</taxon>
        <taxon>Cytophagia</taxon>
        <taxon>Cytophagales</taxon>
        <taxon>Marivirgaceae</taxon>
        <taxon>Marivirga</taxon>
    </lineage>
</organism>
<name>A0A934WZ99_9BACT</name>
<proteinExistence type="predicted"/>
<gene>
    <name evidence="1" type="ORF">JKA74_11160</name>
</gene>
<dbReference type="Proteomes" id="UP000611723">
    <property type="component" value="Unassembled WGS sequence"/>
</dbReference>
<dbReference type="RefSeq" id="WP_201431273.1">
    <property type="nucleotide sequence ID" value="NZ_JAEQBW010000004.1"/>
</dbReference>
<keyword evidence="2" id="KW-1185">Reference proteome</keyword>
<dbReference type="EMBL" id="JAEQBW010000004">
    <property type="protein sequence ID" value="MBK6265597.1"/>
    <property type="molecule type" value="Genomic_DNA"/>
</dbReference>
<sequence>MDLYEQNIYNRIQRFVPENSAKEAFQLWREKPFRFVVSKARATKLGDFRKKPSEDLAMITVNENLNPYAFLITFVHEVAHHRVYAKYKNKVLPHGVEWKMAFRELMLPFQKPEIFPANILLALDKYMINPKAASLSDMKLAQALKLYDKVENPLEKSLMHLAEGEKFTLDQKIYQKLEPRRTRIKCVEVKTGRNYLVHKMAMVIPCPD</sequence>
<evidence type="ECO:0000313" key="2">
    <source>
        <dbReference type="Proteomes" id="UP000611723"/>
    </source>
</evidence>
<accession>A0A934WZ99</accession>
<protein>
    <submittedName>
        <fullName evidence="1">Transcription elongation protein SprT</fullName>
    </submittedName>
</protein>
<dbReference type="AlphaFoldDB" id="A0A934WZ99"/>